<dbReference type="Proteomes" id="UP000053555">
    <property type="component" value="Unassembled WGS sequence"/>
</dbReference>
<protein>
    <submittedName>
        <fullName evidence="1">Uncharacterized protein</fullName>
    </submittedName>
</protein>
<organism evidence="1">
    <name type="scientific">Glycine soja</name>
    <name type="common">Wild soybean</name>
    <dbReference type="NCBI Taxonomy" id="3848"/>
    <lineage>
        <taxon>Eukaryota</taxon>
        <taxon>Viridiplantae</taxon>
        <taxon>Streptophyta</taxon>
        <taxon>Embryophyta</taxon>
        <taxon>Tracheophyta</taxon>
        <taxon>Spermatophyta</taxon>
        <taxon>Magnoliopsida</taxon>
        <taxon>eudicotyledons</taxon>
        <taxon>Gunneridae</taxon>
        <taxon>Pentapetalae</taxon>
        <taxon>rosids</taxon>
        <taxon>fabids</taxon>
        <taxon>Fabales</taxon>
        <taxon>Fabaceae</taxon>
        <taxon>Papilionoideae</taxon>
        <taxon>50 kb inversion clade</taxon>
        <taxon>NPAAA clade</taxon>
        <taxon>indigoferoid/millettioid clade</taxon>
        <taxon>Phaseoleae</taxon>
        <taxon>Glycine</taxon>
        <taxon>Glycine subgen. Soja</taxon>
    </lineage>
</organism>
<proteinExistence type="predicted"/>
<reference evidence="1" key="1">
    <citation type="submission" date="2014-07" db="EMBL/GenBank/DDBJ databases">
        <title>Identification of a novel salt tolerance gene in wild soybean by whole-genome sequencing.</title>
        <authorList>
            <person name="Lam H.-M."/>
            <person name="Qi X."/>
            <person name="Li M.-W."/>
            <person name="Liu X."/>
            <person name="Xie M."/>
            <person name="Ni M."/>
            <person name="Xu X."/>
        </authorList>
    </citation>
    <scope>NUCLEOTIDE SEQUENCE [LARGE SCALE GENOMIC DNA]</scope>
    <source>
        <tissue evidence="1">Root</tissue>
    </source>
</reference>
<gene>
    <name evidence="1" type="ORF">glysoja_048510</name>
</gene>
<name>A0A0B2PH10_GLYSO</name>
<dbReference type="EMBL" id="KN667311">
    <property type="protein sequence ID" value="KHN06979.1"/>
    <property type="molecule type" value="Genomic_DNA"/>
</dbReference>
<evidence type="ECO:0000313" key="1">
    <source>
        <dbReference type="EMBL" id="KHN06979.1"/>
    </source>
</evidence>
<sequence length="75" mass="8241">MIRLAMDSFAENQKAENEVFKCTLQQAIVTQFSILGESLILNLQQAQMRLSSVVVAPMSLPSTQPPPLVTHTSNP</sequence>
<accession>A0A0B2PH10</accession>
<dbReference type="AlphaFoldDB" id="A0A0B2PH10"/>